<dbReference type="OrthoDB" id="3235020at2"/>
<sequence>MPALRARELSVVWRYEHTLADFLRVRYAARPDGTVRADVVAGADHALDYVRGAWSEDPAVRAAGGRDEVDAIALVSRRARPMWRVIQGVDTALDKI</sequence>
<gene>
    <name evidence="1" type="ORF">FCI23_35265</name>
</gene>
<evidence type="ECO:0000313" key="2">
    <source>
        <dbReference type="Proteomes" id="UP000305778"/>
    </source>
</evidence>
<comment type="caution">
    <text evidence="1">The sequence shown here is derived from an EMBL/GenBank/DDBJ whole genome shotgun (WGS) entry which is preliminary data.</text>
</comment>
<dbReference type="EMBL" id="SUMC01000050">
    <property type="protein sequence ID" value="TKA04630.1"/>
    <property type="molecule type" value="Genomic_DNA"/>
</dbReference>
<evidence type="ECO:0000313" key="1">
    <source>
        <dbReference type="EMBL" id="TKA04630.1"/>
    </source>
</evidence>
<dbReference type="AlphaFoldDB" id="A0A4U0S6A5"/>
<proteinExistence type="predicted"/>
<dbReference type="RefSeq" id="WP_136728252.1">
    <property type="nucleotide sequence ID" value="NZ_SUMC01000050.1"/>
</dbReference>
<protein>
    <submittedName>
        <fullName evidence="1">Uncharacterized protein</fullName>
    </submittedName>
</protein>
<organism evidence="1 2">
    <name type="scientific">Actinacidiphila oryziradicis</name>
    <dbReference type="NCBI Taxonomy" id="2571141"/>
    <lineage>
        <taxon>Bacteria</taxon>
        <taxon>Bacillati</taxon>
        <taxon>Actinomycetota</taxon>
        <taxon>Actinomycetes</taxon>
        <taxon>Kitasatosporales</taxon>
        <taxon>Streptomycetaceae</taxon>
        <taxon>Actinacidiphila</taxon>
    </lineage>
</organism>
<name>A0A4U0S6A5_9ACTN</name>
<reference evidence="1 2" key="1">
    <citation type="submission" date="2019-04" db="EMBL/GenBank/DDBJ databases">
        <title>Streptomyces oryziradicis sp. nov., a novel actinomycete isolated from rhizosphere soil of rice (Oryza sativa L.).</title>
        <authorList>
            <person name="Li C."/>
        </authorList>
    </citation>
    <scope>NUCLEOTIDE SEQUENCE [LARGE SCALE GENOMIC DNA]</scope>
    <source>
        <strain evidence="1 2">NEAU-C40</strain>
    </source>
</reference>
<accession>A0A4U0S6A5</accession>
<keyword evidence="2" id="KW-1185">Reference proteome</keyword>
<dbReference type="Proteomes" id="UP000305778">
    <property type="component" value="Unassembled WGS sequence"/>
</dbReference>